<evidence type="ECO:0000313" key="3">
    <source>
        <dbReference type="EMBL" id="KPV47474.1"/>
    </source>
</evidence>
<evidence type="ECO:0000256" key="1">
    <source>
        <dbReference type="SAM" id="MobiDB-lite"/>
    </source>
</evidence>
<feature type="transmembrane region" description="Helical" evidence="2">
    <location>
        <begin position="134"/>
        <end position="162"/>
    </location>
</feature>
<organism evidence="3 4">
    <name type="scientific">Acidiplasma aeolicum</name>
    <dbReference type="NCBI Taxonomy" id="507754"/>
    <lineage>
        <taxon>Archaea</taxon>
        <taxon>Methanobacteriati</taxon>
        <taxon>Thermoplasmatota</taxon>
        <taxon>Thermoplasmata</taxon>
        <taxon>Thermoplasmatales</taxon>
        <taxon>Ferroplasmaceae</taxon>
        <taxon>Acidiplasma</taxon>
    </lineage>
</organism>
<gene>
    <name evidence="3" type="ORF">SE19_00845</name>
</gene>
<feature type="transmembrane region" description="Helical" evidence="2">
    <location>
        <begin position="12"/>
        <end position="29"/>
    </location>
</feature>
<dbReference type="RefSeq" id="WP_054963843.1">
    <property type="nucleotide sequence ID" value="NZ_LJCQ01000056.1"/>
</dbReference>
<feature type="transmembrane region" description="Helical" evidence="2">
    <location>
        <begin position="249"/>
        <end position="274"/>
    </location>
</feature>
<name>A0A0P9ETP4_9ARCH</name>
<keyword evidence="2" id="KW-0472">Membrane</keyword>
<feature type="transmembrane region" description="Helical" evidence="2">
    <location>
        <begin position="95"/>
        <end position="113"/>
    </location>
</feature>
<protein>
    <submittedName>
        <fullName evidence="3">Uncharacterized protein</fullName>
    </submittedName>
</protein>
<accession>A0A0P9ETP4</accession>
<dbReference type="PATRIC" id="fig|507754.4.peg.1608"/>
<sequence length="379" mass="43141">MDEITIIDRINRAFAWIGIVIAFGFFLFLMPQTFLSAHSISHISPAYYYLYGRVSTIDVYIILIISIILIFASLSTIFLKLNISSSFDADINKNFYIFFSVYIMILMFSSLIIETIYPKISSSAVYKYSFGVQNFIFSVSSVFQIIFLEIIPVSIILIIYMIISKKLSVNSFLFPYKNVKPLIPVIVIIAAGISVFITNYNIYETTLIYINTLILTYIYLRFGMLRALLVSFTSSGLELAESFFGSNNVISYIIAFFLLIWAFLGLYSITMLYAKTIEERNKKMAEENSRNGNDKNIDAENNTINNINENPQNAEILRRLNSMNPEKLWVRSACSNCGGVEFKINDDFSLECVKCGNVIPADADGPYNIVINQYGNVKR</sequence>
<dbReference type="Proteomes" id="UP000050515">
    <property type="component" value="Unassembled WGS sequence"/>
</dbReference>
<evidence type="ECO:0000313" key="4">
    <source>
        <dbReference type="Proteomes" id="UP000050515"/>
    </source>
</evidence>
<feature type="transmembrane region" description="Helical" evidence="2">
    <location>
        <begin position="207"/>
        <end position="229"/>
    </location>
</feature>
<comment type="caution">
    <text evidence="3">The sequence shown here is derived from an EMBL/GenBank/DDBJ whole genome shotgun (WGS) entry which is preliminary data.</text>
</comment>
<dbReference type="AlphaFoldDB" id="A0A0P9ETP4"/>
<feature type="transmembrane region" description="Helical" evidence="2">
    <location>
        <begin position="59"/>
        <end position="83"/>
    </location>
</feature>
<feature type="transmembrane region" description="Helical" evidence="2">
    <location>
        <begin position="182"/>
        <end position="200"/>
    </location>
</feature>
<feature type="compositionally biased region" description="Basic and acidic residues" evidence="1">
    <location>
        <begin position="284"/>
        <end position="298"/>
    </location>
</feature>
<evidence type="ECO:0000256" key="2">
    <source>
        <dbReference type="SAM" id="Phobius"/>
    </source>
</evidence>
<feature type="transmembrane region" description="Helical" evidence="2">
    <location>
        <begin position="35"/>
        <end position="52"/>
    </location>
</feature>
<keyword evidence="2" id="KW-0812">Transmembrane</keyword>
<proteinExistence type="predicted"/>
<keyword evidence="2" id="KW-1133">Transmembrane helix</keyword>
<reference evidence="3 4" key="1">
    <citation type="submission" date="2015-09" db="EMBL/GenBank/DDBJ databases">
        <title>Draft genome sequence of Acidiplasma aeolicum DSM 18409.</title>
        <authorList>
            <person name="Hemp J."/>
        </authorList>
    </citation>
    <scope>NUCLEOTIDE SEQUENCE [LARGE SCALE GENOMIC DNA]</scope>
    <source>
        <strain evidence="3 4">V</strain>
    </source>
</reference>
<dbReference type="EMBL" id="LJCQ01000056">
    <property type="protein sequence ID" value="KPV47474.1"/>
    <property type="molecule type" value="Genomic_DNA"/>
</dbReference>
<feature type="region of interest" description="Disordered" evidence="1">
    <location>
        <begin position="284"/>
        <end position="304"/>
    </location>
</feature>